<comment type="caution">
    <text evidence="9">The sequence shown here is derived from an EMBL/GenBank/DDBJ whole genome shotgun (WGS) entry which is preliminary data.</text>
</comment>
<name>A0ABD6BP91_9EURY</name>
<organism evidence="9 10">
    <name type="scientific">Halolamina litorea</name>
    <dbReference type="NCBI Taxonomy" id="1515593"/>
    <lineage>
        <taxon>Archaea</taxon>
        <taxon>Methanobacteriati</taxon>
        <taxon>Methanobacteriota</taxon>
        <taxon>Stenosarchaea group</taxon>
        <taxon>Halobacteria</taxon>
        <taxon>Halobacteriales</taxon>
        <taxon>Haloferacaceae</taxon>
    </lineage>
</organism>
<evidence type="ECO:0000313" key="10">
    <source>
        <dbReference type="Proteomes" id="UP001597139"/>
    </source>
</evidence>
<evidence type="ECO:0000313" key="9">
    <source>
        <dbReference type="EMBL" id="MFD1566856.1"/>
    </source>
</evidence>
<dbReference type="PROSITE" id="PS50928">
    <property type="entry name" value="ABC_TM1"/>
    <property type="match status" value="1"/>
</dbReference>
<dbReference type="InterPro" id="IPR000515">
    <property type="entry name" value="MetI-like"/>
</dbReference>
<protein>
    <submittedName>
        <fullName evidence="9">ABC transporter permease</fullName>
    </submittedName>
</protein>
<dbReference type="CDD" id="cd06261">
    <property type="entry name" value="TM_PBP2"/>
    <property type="match status" value="1"/>
</dbReference>
<dbReference type="Gene3D" id="1.10.3720.10">
    <property type="entry name" value="MetI-like"/>
    <property type="match status" value="1"/>
</dbReference>
<evidence type="ECO:0000256" key="5">
    <source>
        <dbReference type="ARBA" id="ARBA00022989"/>
    </source>
</evidence>
<keyword evidence="5 7" id="KW-1133">Transmembrane helix</keyword>
<dbReference type="EMBL" id="JBHUCZ010000002">
    <property type="protein sequence ID" value="MFD1566856.1"/>
    <property type="molecule type" value="Genomic_DNA"/>
</dbReference>
<dbReference type="RefSeq" id="WP_267646696.1">
    <property type="nucleotide sequence ID" value="NZ_JANHGR010000001.1"/>
</dbReference>
<feature type="transmembrane region" description="Helical" evidence="7">
    <location>
        <begin position="147"/>
        <end position="167"/>
    </location>
</feature>
<evidence type="ECO:0000256" key="2">
    <source>
        <dbReference type="ARBA" id="ARBA00022448"/>
    </source>
</evidence>
<proteinExistence type="inferred from homology"/>
<feature type="domain" description="ABC transmembrane type-1" evidence="8">
    <location>
        <begin position="101"/>
        <end position="336"/>
    </location>
</feature>
<dbReference type="Pfam" id="PF19300">
    <property type="entry name" value="BPD_transp_1_N"/>
    <property type="match status" value="1"/>
</dbReference>
<feature type="transmembrane region" description="Helical" evidence="7">
    <location>
        <begin position="314"/>
        <end position="335"/>
    </location>
</feature>
<keyword evidence="6 7" id="KW-0472">Membrane</keyword>
<dbReference type="SUPFAM" id="SSF161098">
    <property type="entry name" value="MetI-like"/>
    <property type="match status" value="1"/>
</dbReference>
<dbReference type="GO" id="GO:0005886">
    <property type="term" value="C:plasma membrane"/>
    <property type="evidence" value="ECO:0007669"/>
    <property type="project" value="UniProtKB-SubCell"/>
</dbReference>
<evidence type="ECO:0000256" key="3">
    <source>
        <dbReference type="ARBA" id="ARBA00022475"/>
    </source>
</evidence>
<keyword evidence="4 7" id="KW-0812">Transmembrane</keyword>
<feature type="transmembrane region" description="Helical" evidence="7">
    <location>
        <begin position="12"/>
        <end position="34"/>
    </location>
</feature>
<dbReference type="Pfam" id="PF00528">
    <property type="entry name" value="BPD_transp_1"/>
    <property type="match status" value="1"/>
</dbReference>
<evidence type="ECO:0000259" key="8">
    <source>
        <dbReference type="PROSITE" id="PS50928"/>
    </source>
</evidence>
<dbReference type="InterPro" id="IPR035906">
    <property type="entry name" value="MetI-like_sf"/>
</dbReference>
<dbReference type="PANTHER" id="PTHR43163:SF6">
    <property type="entry name" value="DIPEPTIDE TRANSPORT SYSTEM PERMEASE PROTEIN DPPB-RELATED"/>
    <property type="match status" value="1"/>
</dbReference>
<reference evidence="9 10" key="1">
    <citation type="journal article" date="2019" name="Int. J. Syst. Evol. Microbiol.">
        <title>The Global Catalogue of Microorganisms (GCM) 10K type strain sequencing project: providing services to taxonomists for standard genome sequencing and annotation.</title>
        <authorList>
            <consortium name="The Broad Institute Genomics Platform"/>
            <consortium name="The Broad Institute Genome Sequencing Center for Infectious Disease"/>
            <person name="Wu L."/>
            <person name="Ma J."/>
        </authorList>
    </citation>
    <scope>NUCLEOTIDE SEQUENCE [LARGE SCALE GENOMIC DNA]</scope>
    <source>
        <strain evidence="9 10">CGMCC 1.12859</strain>
    </source>
</reference>
<gene>
    <name evidence="9" type="ORF">ACFSAU_05065</name>
</gene>
<evidence type="ECO:0000256" key="6">
    <source>
        <dbReference type="ARBA" id="ARBA00023136"/>
    </source>
</evidence>
<comment type="subcellular location">
    <subcellularLocation>
        <location evidence="1 7">Cell membrane</location>
        <topology evidence="1 7">Multi-pass membrane protein</topology>
    </subcellularLocation>
</comment>
<feature type="transmembrane region" description="Helical" evidence="7">
    <location>
        <begin position="105"/>
        <end position="126"/>
    </location>
</feature>
<evidence type="ECO:0000256" key="7">
    <source>
        <dbReference type="RuleBase" id="RU363032"/>
    </source>
</evidence>
<evidence type="ECO:0000256" key="1">
    <source>
        <dbReference type="ARBA" id="ARBA00004651"/>
    </source>
</evidence>
<keyword evidence="10" id="KW-1185">Reference proteome</keyword>
<dbReference type="Proteomes" id="UP001597139">
    <property type="component" value="Unassembled WGS sequence"/>
</dbReference>
<keyword evidence="3" id="KW-1003">Cell membrane</keyword>
<sequence length="352" mass="38449">MSRARYLGKRFLMALPVVWLGTTMTWFIIFMGPIDPAARLLSEGQVRNPDAYQAAQTQLGLDQPPLQHYFDWMGNLVTFDLGQTWLLYQGSNVNALILDFLPRTLWLGFWSVLIAVFVGVPLGFYAGMRSNTVADYVASMGGIVWRAMPNFWLGIMLLAVLGGWELLGWQTLGPDLTTGISGNPDLSYLAGDLTSLENGPLAFFTNPGATLQAIKKVAPAAIVLGSASMGNEMRIGRTAVLEVKNQDYVELAKVKGVSDRALVYKHILRNALVPLVPIITSEAFLLIGGSVLVESVFGINGIGYLFFQAAIQGDLPLVGTLMYIFILMTVGINLIQDVLYTLIDPRVALEGE</sequence>
<evidence type="ECO:0000256" key="4">
    <source>
        <dbReference type="ARBA" id="ARBA00022692"/>
    </source>
</evidence>
<keyword evidence="2 7" id="KW-0813">Transport</keyword>
<comment type="similarity">
    <text evidence="7">Belongs to the binding-protein-dependent transport system permease family.</text>
</comment>
<dbReference type="InterPro" id="IPR045621">
    <property type="entry name" value="BPD_transp_1_N"/>
</dbReference>
<dbReference type="AlphaFoldDB" id="A0ABD6BP91"/>
<accession>A0ABD6BP91</accession>
<dbReference type="PANTHER" id="PTHR43163">
    <property type="entry name" value="DIPEPTIDE TRANSPORT SYSTEM PERMEASE PROTEIN DPPB-RELATED"/>
    <property type="match status" value="1"/>
</dbReference>